<name>A0A174UI44_FLAPL</name>
<dbReference type="EMBL" id="CYZT01000757">
    <property type="protein sequence ID" value="CUQ19370.1"/>
    <property type="molecule type" value="Genomic_DNA"/>
</dbReference>
<organism evidence="3 4">
    <name type="scientific">Flavonifractor plautii</name>
    <name type="common">Fusobacterium plautii</name>
    <dbReference type="NCBI Taxonomy" id="292800"/>
    <lineage>
        <taxon>Bacteria</taxon>
        <taxon>Bacillati</taxon>
        <taxon>Bacillota</taxon>
        <taxon>Clostridia</taxon>
        <taxon>Eubacteriales</taxon>
        <taxon>Oscillospiraceae</taxon>
        <taxon>Flavonifractor</taxon>
    </lineage>
</organism>
<feature type="transmembrane region" description="Helical" evidence="2">
    <location>
        <begin position="145"/>
        <end position="163"/>
    </location>
</feature>
<sequence length="199" mass="21748">MVGHHLHTQQAQGAEHGGKEELPLVEIVDQRQHRHGGHSHIQQPDTALVKDADYHGADRQGQHHAGQHGGQAGEFAGFAGRDRPDQQNDKADGQGDHQHGKDIPQGLGQFNLLDSVIGIYLVQKEKQHLQHHGPHDPPEDLVQNHVFLLCALGLLFFLVHVSISCGRAPGFYKSAPLLGLSASESSIFYILAENSPHCK</sequence>
<feature type="region of interest" description="Disordered" evidence="1">
    <location>
        <begin position="1"/>
        <end position="21"/>
    </location>
</feature>
<keyword evidence="2" id="KW-1133">Transmembrane helix</keyword>
<evidence type="ECO:0000313" key="3">
    <source>
        <dbReference type="EMBL" id="CUQ19370.1"/>
    </source>
</evidence>
<gene>
    <name evidence="3" type="ORF">ERS852411_04089</name>
</gene>
<evidence type="ECO:0000256" key="2">
    <source>
        <dbReference type="SAM" id="Phobius"/>
    </source>
</evidence>
<accession>A0A174UI44</accession>
<proteinExistence type="predicted"/>
<dbReference type="Proteomes" id="UP000095746">
    <property type="component" value="Unassembled WGS sequence"/>
</dbReference>
<keyword evidence="2" id="KW-0472">Membrane</keyword>
<protein>
    <submittedName>
        <fullName evidence="3">Uncharacterized protein</fullName>
    </submittedName>
</protein>
<reference evidence="3 4" key="1">
    <citation type="submission" date="2015-09" db="EMBL/GenBank/DDBJ databases">
        <authorList>
            <consortium name="Pathogen Informatics"/>
        </authorList>
    </citation>
    <scope>NUCLEOTIDE SEQUENCE [LARGE SCALE GENOMIC DNA]</scope>
    <source>
        <strain evidence="3 4">2789STDY5608854</strain>
    </source>
</reference>
<dbReference type="AlphaFoldDB" id="A0A174UI44"/>
<feature type="region of interest" description="Disordered" evidence="1">
    <location>
        <begin position="57"/>
        <end position="105"/>
    </location>
</feature>
<keyword evidence="2" id="KW-0812">Transmembrane</keyword>
<evidence type="ECO:0000313" key="4">
    <source>
        <dbReference type="Proteomes" id="UP000095746"/>
    </source>
</evidence>
<evidence type="ECO:0000256" key="1">
    <source>
        <dbReference type="SAM" id="MobiDB-lite"/>
    </source>
</evidence>
<feature type="compositionally biased region" description="Basic and acidic residues" evidence="1">
    <location>
        <begin position="80"/>
        <end position="102"/>
    </location>
</feature>